<name>A0A7V6A5B9_9BACT</name>
<comment type="caution">
    <text evidence="1">The sequence shown here is derived from an EMBL/GenBank/DDBJ whole genome shotgun (WGS) entry which is preliminary data.</text>
</comment>
<accession>A0A7V6A5B9</accession>
<sequence length="179" mass="20070">MNPRNVTLKPFPGEAPRFPLTITGAIARHGTLLTVRYELRGDRQSVVLPPPADRPARRDELWRETCLELFLAPENVPHYWEVNLSPAGHWNVYGFRAYRQGLHEEPALTALPFTVTREPAALSLALELDMTGLIFPDQALELAIAAVIQAVDGSLTYWALAHPGSRPDFHRRDAFVITL</sequence>
<dbReference type="Gene3D" id="2.60.40.1190">
    <property type="match status" value="1"/>
</dbReference>
<protein>
    <submittedName>
        <fullName evidence="1">DOMON-like domain-containing protein</fullName>
    </submittedName>
</protein>
<reference evidence="1" key="1">
    <citation type="journal article" date="2020" name="mSystems">
        <title>Genome- and Community-Level Interaction Insights into Carbon Utilization and Element Cycling Functions of Hydrothermarchaeota in Hydrothermal Sediment.</title>
        <authorList>
            <person name="Zhou Z."/>
            <person name="Liu Y."/>
            <person name="Xu W."/>
            <person name="Pan J."/>
            <person name="Luo Z.H."/>
            <person name="Li M."/>
        </authorList>
    </citation>
    <scope>NUCLEOTIDE SEQUENCE [LARGE SCALE GENOMIC DNA]</scope>
    <source>
        <strain evidence="1">SpSt-767</strain>
    </source>
</reference>
<dbReference type="EMBL" id="DTGR01000199">
    <property type="protein sequence ID" value="HHS30542.1"/>
    <property type="molecule type" value="Genomic_DNA"/>
</dbReference>
<gene>
    <name evidence="1" type="ORF">ENV52_12680</name>
</gene>
<dbReference type="CDD" id="cd09627">
    <property type="entry name" value="DOMON_murB_like"/>
    <property type="match status" value="1"/>
</dbReference>
<proteinExistence type="predicted"/>
<organism evidence="1">
    <name type="scientific">Desulfobacca acetoxidans</name>
    <dbReference type="NCBI Taxonomy" id="60893"/>
    <lineage>
        <taxon>Bacteria</taxon>
        <taxon>Pseudomonadati</taxon>
        <taxon>Thermodesulfobacteriota</taxon>
        <taxon>Desulfobaccia</taxon>
        <taxon>Desulfobaccales</taxon>
        <taxon>Desulfobaccaceae</taxon>
        <taxon>Desulfobacca</taxon>
    </lineage>
</organism>
<evidence type="ECO:0000313" key="1">
    <source>
        <dbReference type="EMBL" id="HHS30542.1"/>
    </source>
</evidence>
<dbReference type="AlphaFoldDB" id="A0A7V6A5B9"/>